<feature type="compositionally biased region" description="Polar residues" evidence="2">
    <location>
        <begin position="533"/>
        <end position="560"/>
    </location>
</feature>
<organism evidence="4 5">
    <name type="scientific">Babesia ovata</name>
    <dbReference type="NCBI Taxonomy" id="189622"/>
    <lineage>
        <taxon>Eukaryota</taxon>
        <taxon>Sar</taxon>
        <taxon>Alveolata</taxon>
        <taxon>Apicomplexa</taxon>
        <taxon>Aconoidasida</taxon>
        <taxon>Piroplasmida</taxon>
        <taxon>Babesiidae</taxon>
        <taxon>Babesia</taxon>
    </lineage>
</organism>
<keyword evidence="3" id="KW-1133">Transmembrane helix</keyword>
<keyword evidence="3" id="KW-0812">Transmembrane</keyword>
<feature type="coiled-coil region" evidence="1">
    <location>
        <begin position="633"/>
        <end position="663"/>
    </location>
</feature>
<gene>
    <name evidence="4" type="ORF">BOVATA_000870</name>
</gene>
<keyword evidence="1" id="KW-0175">Coiled coil</keyword>
<feature type="transmembrane region" description="Helical" evidence="3">
    <location>
        <begin position="1492"/>
        <end position="1513"/>
    </location>
</feature>
<feature type="compositionally biased region" description="Low complexity" evidence="2">
    <location>
        <begin position="518"/>
        <end position="532"/>
    </location>
</feature>
<proteinExistence type="predicted"/>
<evidence type="ECO:0000256" key="3">
    <source>
        <dbReference type="SAM" id="Phobius"/>
    </source>
</evidence>
<comment type="caution">
    <text evidence="4">The sequence shown here is derived from an EMBL/GenBank/DDBJ whole genome shotgun (WGS) entry which is preliminary data.</text>
</comment>
<name>A0A2H6K6G9_9APIC</name>
<feature type="compositionally biased region" description="Gly residues" evidence="2">
    <location>
        <begin position="572"/>
        <end position="586"/>
    </location>
</feature>
<dbReference type="VEuPathDB" id="PiroplasmaDB:BOVATA_000870"/>
<evidence type="ECO:0000313" key="5">
    <source>
        <dbReference type="Proteomes" id="UP000236319"/>
    </source>
</evidence>
<feature type="compositionally biased region" description="Polar residues" evidence="2">
    <location>
        <begin position="456"/>
        <end position="466"/>
    </location>
</feature>
<evidence type="ECO:0000256" key="1">
    <source>
        <dbReference type="SAM" id="Coils"/>
    </source>
</evidence>
<dbReference type="EMBL" id="BDSA01000001">
    <property type="protein sequence ID" value="GBE58594.1"/>
    <property type="molecule type" value="Genomic_DNA"/>
</dbReference>
<feature type="compositionally biased region" description="Low complexity" evidence="2">
    <location>
        <begin position="467"/>
        <end position="480"/>
    </location>
</feature>
<feature type="region of interest" description="Disordered" evidence="2">
    <location>
        <begin position="377"/>
        <end position="608"/>
    </location>
</feature>
<dbReference type="Proteomes" id="UP000236319">
    <property type="component" value="Unassembled WGS sequence"/>
</dbReference>
<keyword evidence="5" id="KW-1185">Reference proteome</keyword>
<dbReference type="RefSeq" id="XP_028864837.1">
    <property type="nucleotide sequence ID" value="XM_029009004.1"/>
</dbReference>
<feature type="compositionally biased region" description="Low complexity" evidence="2">
    <location>
        <begin position="561"/>
        <end position="571"/>
    </location>
</feature>
<reference evidence="4 5" key="1">
    <citation type="journal article" date="2017" name="BMC Genomics">
        <title>Whole-genome assembly of Babesia ovata and comparative genomics between closely related pathogens.</title>
        <authorList>
            <person name="Yamagishi J."/>
            <person name="Asada M."/>
            <person name="Hakimi H."/>
            <person name="Tanaka T.Q."/>
            <person name="Sugimoto C."/>
            <person name="Kawazu S."/>
        </authorList>
    </citation>
    <scope>NUCLEOTIDE SEQUENCE [LARGE SCALE GENOMIC DNA]</scope>
    <source>
        <strain evidence="4 5">Miyake</strain>
    </source>
</reference>
<sequence length="1571" mass="173013">MEGHGVPLGTLKECFMFLQWLKTDEGMQGQVTDALFARIYTYYNNPGFRALLPSSLNDFLRNVSELHGKISKNADPGDYKDTNPDEIVKAFSECLPKVHAVFSLLLFHVDYTYTPVGGGKWALLDTITGGSLGNGLKMFFTGFNGVIDGGFKPDELQNVLGKTLAYNLNNALERYISTPDLFTSVLFNNLVKDDWHNLDAGNVLLLLWAFCGYVQSHEKDSGGLRSNLETELRRKNMCFDWDALVRHCKVLDTELSKLFGSTSDDGSNPGPFSTTGRAFTPHALRPDAFAGAFEKWFKDHWTEMTETLEIIKGSVEDYSDDPNSFEPESIYPYGIVLNQNKQNNWVQGLKDLPGVLDALGNEHGGGLKTLKTILGGQQCPAQPLPKRPEAPPAQTKTDSARPVATKTEATKAEAAKPTATGDEGAQNQGKKSEGAQNQGKKAEGAQNQGKKAADPPNQSDGQSRDASSVPPVVKSAVTPSPGAPGGQGPQGPKGDKGNTGPQGPPPPPPTPPQVKGPTKSTSASGSSSGSTGDQVTGQNAGQDASHQITQLTSQAPGQTPSSGVTTSVATASGGGGSGASRGGNGGSLPAAVLPPPLPKPDPKKCDDGSDAVFFNGVKLCQPKEQRDRAQKFHDDFQKRLQDAKELKKQEEEAERKRQDAIITEHPLVKASDYYYHYRPHYYKIPSFLTLANDGGAVLEGVAQEDTSQAVQDVNKKLRNEQDRWDRYYVQQEHDKIELQRRAHKEREEFLRTSAARLAAAQSAKRQQTYDDNINRRVHNASTTQMPPQPPTIEPAAQLSHTLTKQPTTMMLDYSNIADITHVTGEDIKTEPNKFPTAEAEEDLTMKVSLASQLQGHPVSTSLQSAQVHSQKVREANELWEIFKKERNERRDEKVKKIVSERENEKKEAEDIFRQKKESGQKLHYADAVNYKNQIIKNLRGGEVYISGPPSPKTEKEEIDLRIDVSKPIVQDPVYDWHFDEDSMHIQDDILSNTVAPYKSAVSLNVLPPEAEQLPPPTTDFNPDNIIRQNVQMCIPDWSTQKPTHDATDIPETELFPAEAPRTVRDMLIWLVGLQNPKHHVAMEKCINDAFKNGIDVSSDLRLSVNGADISPENVLHTIKLAAMFAASVLSAIALKWGVGVSSVTLASKDSDQSKDPDCCALLCQLRDYAYACHHQLTFLKSQCSRGKYDGGWRDYPYGCDVSSNSPLQAFLTDALNSEFETHPFDPRNICLKSRVNMGFSKEDLPTPHETGKHISTILTTTCGGEDPLLTLCSYLNCLTRRTPRTTGELVSFFHNFGNDLHKPPSQFSKLGSALSTRHRHCPDWDCLGAADLRVITDALGSAPPSSNHHDNDHPNTLSTLLGCGIYNVDCPQHLSPITHRAYALYSHAFAHTYLSWAVYLAGRLWESLLKLHCDLENLQCHDSGSKHKSLNHCDKAMPLLYLHGITPPDGVLQPSLTCSQVIAKLSEVVAGEPIASLMTAMDNFLYGIRAPFLYSVFTLWLIAALYIAHSLLYRLDVLRFRSHLLTTRASHLVDVKALLTKGRKVLSLYHGVDYFDDPADLLEVSIIIAFT</sequence>
<accession>A0A2H6K6G9</accession>
<evidence type="ECO:0000256" key="2">
    <source>
        <dbReference type="SAM" id="MobiDB-lite"/>
    </source>
</evidence>
<feature type="compositionally biased region" description="Polar residues" evidence="2">
    <location>
        <begin position="425"/>
        <end position="449"/>
    </location>
</feature>
<protein>
    <submittedName>
        <fullName evidence="4">Ribosome-binding protein 1</fullName>
    </submittedName>
</protein>
<evidence type="ECO:0000313" key="4">
    <source>
        <dbReference type="EMBL" id="GBE58594.1"/>
    </source>
</evidence>
<dbReference type="GeneID" id="39872364"/>
<keyword evidence="3" id="KW-0472">Membrane</keyword>
<feature type="compositionally biased region" description="Pro residues" evidence="2">
    <location>
        <begin position="502"/>
        <end position="514"/>
    </location>
</feature>